<dbReference type="InterPro" id="IPR032877">
    <property type="entry name" value="Transposase_HTH"/>
</dbReference>
<reference evidence="5 6" key="2">
    <citation type="journal article" date="2015" name="Stand. Genomic Sci.">
        <title>The complete genome sequence of the rumen methanogen Methanosarcina barkeri CM1.</title>
        <authorList>
            <person name="Lambie S.C."/>
            <person name="Kelly W.J."/>
            <person name="Leahy S.C."/>
            <person name="Li D."/>
            <person name="Reilly K."/>
            <person name="McAllister T.A."/>
            <person name="Valle E.R."/>
            <person name="Attwood G.T."/>
            <person name="Altermann E."/>
        </authorList>
    </citation>
    <scope>NUCLEOTIDE SEQUENCE [LARGE SCALE GENOMIC DNA]</scope>
    <source>
        <strain evidence="5 6">CM1</strain>
    </source>
</reference>
<dbReference type="InterPro" id="IPR002560">
    <property type="entry name" value="Transposase_DDE"/>
</dbReference>
<reference evidence="6" key="1">
    <citation type="submission" date="2014-06" db="EMBL/GenBank/DDBJ databases">
        <title>The complete genome sequence of Methanosarcina barkeri CM1.</title>
        <authorList>
            <consortium name="Pastoral Greenhouse Gas Research Consortium"/>
            <person name="Lambie S.C."/>
            <person name="Leahy S.C."/>
            <person name="Kelly W.J."/>
            <person name="Li D."/>
            <person name="Reilly K."/>
            <person name="Attwood G.T."/>
            <person name="Altermann E."/>
        </authorList>
    </citation>
    <scope>NUCLEOTIDE SEQUENCE [LARGE SCALE GENOMIC DNA]</scope>
    <source>
        <strain evidence="6">CM1</strain>
    </source>
</reference>
<dbReference type="NCBIfam" id="NF033550">
    <property type="entry name" value="transpos_ISL3"/>
    <property type="match status" value="1"/>
</dbReference>
<dbReference type="EMBL" id="CP008746">
    <property type="protein sequence ID" value="AKJ37347.1"/>
    <property type="molecule type" value="Genomic_DNA"/>
</dbReference>
<feature type="domain" description="Transposase IS204/IS1001/IS1096/IS1165 helix-turn-helix" evidence="3">
    <location>
        <begin position="103"/>
        <end position="151"/>
    </location>
</feature>
<dbReference type="PANTHER" id="PTHR33498">
    <property type="entry name" value="TRANSPOSASE FOR INSERTION SEQUENCE ELEMENT IS1557"/>
    <property type="match status" value="1"/>
</dbReference>
<name>A0A0G3CE01_METBA</name>
<dbReference type="AlphaFoldDB" id="A0A0G3CE01"/>
<evidence type="ECO:0000259" key="2">
    <source>
        <dbReference type="Pfam" id="PF01610"/>
    </source>
</evidence>
<dbReference type="Proteomes" id="UP000035331">
    <property type="component" value="Chromosome"/>
</dbReference>
<evidence type="ECO:0000256" key="1">
    <source>
        <dbReference type="SAM" id="MobiDB-lite"/>
    </source>
</evidence>
<proteinExistence type="predicted"/>
<protein>
    <submittedName>
        <fullName evidence="5">Transposase</fullName>
    </submittedName>
</protein>
<accession>A0A0G3CE01</accession>
<evidence type="ECO:0000259" key="4">
    <source>
        <dbReference type="Pfam" id="PF14690"/>
    </source>
</evidence>
<feature type="region of interest" description="Disordered" evidence="1">
    <location>
        <begin position="266"/>
        <end position="287"/>
    </location>
</feature>
<dbReference type="PANTHER" id="PTHR33498:SF1">
    <property type="entry name" value="TRANSPOSASE FOR INSERTION SEQUENCE ELEMENT IS1557"/>
    <property type="match status" value="1"/>
</dbReference>
<gene>
    <name evidence="5" type="ORF">MCM1_0230</name>
</gene>
<sequence length="287" mass="33040">MIKITAGVCYPICEKTFEIPLNVKEPWQITNAEFDLTSEKLNIWIDFKRGSKFPCPKCGKPNCSAYDTKEKVLRHINYFQYSTYLHCRIPRIECENCGVLQIKVPWAREKSNFTLRMEALILELSKRMPVLQIGKLLGEYDKKLWRVINHYTDNARSKEDLSDVCVVGIDETSCKKGHEYITLVVDIKDSKVIFACEGKDSSTITSFSKDLQDHNGNKSNIKSVCCDMSPSYISGISIEFPDAKITFDKFHVMKAMNEGLNEVRIQEQKKQRNSKIPNSYGLRTRKI</sequence>
<dbReference type="Pfam" id="PF01610">
    <property type="entry name" value="DDE_Tnp_ISL3"/>
    <property type="match status" value="1"/>
</dbReference>
<feature type="domain" description="Transposase IS204/IS1001/IS1096/IS1165 zinc-finger" evidence="4">
    <location>
        <begin position="53"/>
        <end position="97"/>
    </location>
</feature>
<dbReference type="Pfam" id="PF13542">
    <property type="entry name" value="HTH_Tnp_ISL3"/>
    <property type="match status" value="1"/>
</dbReference>
<dbReference type="InterPro" id="IPR047951">
    <property type="entry name" value="Transpos_ISL3"/>
</dbReference>
<evidence type="ECO:0000313" key="5">
    <source>
        <dbReference type="EMBL" id="AKJ37347.1"/>
    </source>
</evidence>
<evidence type="ECO:0000259" key="3">
    <source>
        <dbReference type="Pfam" id="PF13542"/>
    </source>
</evidence>
<dbReference type="Pfam" id="PF14690">
    <property type="entry name" value="Zn_ribbon_ISL3"/>
    <property type="match status" value="1"/>
</dbReference>
<dbReference type="InterPro" id="IPR029261">
    <property type="entry name" value="Transposase_Znf"/>
</dbReference>
<organism evidence="5 6">
    <name type="scientific">Methanosarcina barkeri CM1</name>
    <dbReference type="NCBI Taxonomy" id="796385"/>
    <lineage>
        <taxon>Archaea</taxon>
        <taxon>Methanobacteriati</taxon>
        <taxon>Methanobacteriota</taxon>
        <taxon>Stenosarchaea group</taxon>
        <taxon>Methanomicrobia</taxon>
        <taxon>Methanosarcinales</taxon>
        <taxon>Methanosarcinaceae</taxon>
        <taxon>Methanosarcina</taxon>
    </lineage>
</organism>
<evidence type="ECO:0000313" key="6">
    <source>
        <dbReference type="Proteomes" id="UP000035331"/>
    </source>
</evidence>
<feature type="domain" description="Transposase IS204/IS1001/IS1096/IS1165 DDE" evidence="2">
    <location>
        <begin position="167"/>
        <end position="274"/>
    </location>
</feature>
<dbReference type="PATRIC" id="fig|796385.3.peg.280"/>